<dbReference type="Proteomes" id="UP001164250">
    <property type="component" value="Chromosome 7"/>
</dbReference>
<organism evidence="1 2">
    <name type="scientific">Pistacia atlantica</name>
    <dbReference type="NCBI Taxonomy" id="434234"/>
    <lineage>
        <taxon>Eukaryota</taxon>
        <taxon>Viridiplantae</taxon>
        <taxon>Streptophyta</taxon>
        <taxon>Embryophyta</taxon>
        <taxon>Tracheophyta</taxon>
        <taxon>Spermatophyta</taxon>
        <taxon>Magnoliopsida</taxon>
        <taxon>eudicotyledons</taxon>
        <taxon>Gunneridae</taxon>
        <taxon>Pentapetalae</taxon>
        <taxon>rosids</taxon>
        <taxon>malvids</taxon>
        <taxon>Sapindales</taxon>
        <taxon>Anacardiaceae</taxon>
        <taxon>Pistacia</taxon>
    </lineage>
</organism>
<reference evidence="2" key="1">
    <citation type="journal article" date="2023" name="G3 (Bethesda)">
        <title>Genome assembly and association tests identify interacting loci associated with vigor, precocity, and sex in interspecific pistachio rootstocks.</title>
        <authorList>
            <person name="Palmer W."/>
            <person name="Jacygrad E."/>
            <person name="Sagayaradj S."/>
            <person name="Cavanaugh K."/>
            <person name="Han R."/>
            <person name="Bertier L."/>
            <person name="Beede B."/>
            <person name="Kafkas S."/>
            <person name="Golino D."/>
            <person name="Preece J."/>
            <person name="Michelmore R."/>
        </authorList>
    </citation>
    <scope>NUCLEOTIDE SEQUENCE [LARGE SCALE GENOMIC DNA]</scope>
</reference>
<gene>
    <name evidence="1" type="ORF">Patl1_26544</name>
</gene>
<name>A0ACC1B240_9ROSI</name>
<keyword evidence="2" id="KW-1185">Reference proteome</keyword>
<proteinExistence type="predicted"/>
<evidence type="ECO:0000313" key="1">
    <source>
        <dbReference type="EMBL" id="KAJ0092998.1"/>
    </source>
</evidence>
<evidence type="ECO:0000313" key="2">
    <source>
        <dbReference type="Proteomes" id="UP001164250"/>
    </source>
</evidence>
<protein>
    <submittedName>
        <fullName evidence="1">Uncharacterized protein</fullName>
    </submittedName>
</protein>
<comment type="caution">
    <text evidence="1">The sequence shown here is derived from an EMBL/GenBank/DDBJ whole genome shotgun (WGS) entry which is preliminary data.</text>
</comment>
<dbReference type="EMBL" id="CM047903">
    <property type="protein sequence ID" value="KAJ0092998.1"/>
    <property type="molecule type" value="Genomic_DNA"/>
</dbReference>
<sequence length="161" mass="18671">MQGASNDGSVKRFHAVKAKWGITKFINLRTYSNPMNGYLVDDTSIFCAEVFVVKNTFKGECLSTMSDPPTYYHTWKIQKFSTLQNGSCESKTFGFYKWKILFYPKGCREAKGNSISLFLDKTCSRIPTNTKLLTQFILRVRDRRNFKKIEFPGKTMHHGYF</sequence>
<accession>A0ACC1B240</accession>